<feature type="signal peptide" evidence="2">
    <location>
        <begin position="1"/>
        <end position="27"/>
    </location>
</feature>
<dbReference type="Proteomes" id="UP000011074">
    <property type="component" value="Chromosome"/>
</dbReference>
<dbReference type="AlphaFoldDB" id="A0A8A1UHA2"/>
<sequence length="103" mass="10873">MRVLRPVVVALAGLTFAATLPMGEAFAAKGSFIWLGPKGTPYLVENPPNGRCLTMGQHAQAPRNATKTPAVLFPGKKCKGRPIPLAPGKQAPRSTTFSSVRFG</sequence>
<evidence type="ECO:0000313" key="4">
    <source>
        <dbReference type="Proteomes" id="UP000011074"/>
    </source>
</evidence>
<reference evidence="3" key="2">
    <citation type="submission" date="2020-01" db="EMBL/GenBank/DDBJ databases">
        <authorList>
            <person name="Algora L."/>
            <person name="Schniete J.K."/>
            <person name="MacFadyen A."/>
            <person name="Hoskisson P.A."/>
            <person name="Hunter I.S."/>
            <person name="Herron P.R."/>
        </authorList>
    </citation>
    <scope>NUCLEOTIDE SEQUENCE</scope>
    <source>
        <strain evidence="3">ATCC 10970</strain>
    </source>
</reference>
<keyword evidence="2" id="KW-0732">Signal</keyword>
<dbReference type="EMBL" id="CP048261">
    <property type="protein sequence ID" value="QST79458.1"/>
    <property type="molecule type" value="Genomic_DNA"/>
</dbReference>
<evidence type="ECO:0000256" key="1">
    <source>
        <dbReference type="SAM" id="MobiDB-lite"/>
    </source>
</evidence>
<reference evidence="3" key="1">
    <citation type="submission" date="2012-12" db="EMBL/GenBank/DDBJ databases">
        <authorList>
            <person name="Pethick F.E."/>
            <person name="MacFadyen A.C."/>
            <person name="Tang Z."/>
            <person name="Sangal V."/>
            <person name="Tze-Tze L."/>
            <person name="Chu J."/>
            <person name="Guo M."/>
            <person name="Kirby R."/>
            <person name="Hoskisson P.A."/>
            <person name="Herron P.R."/>
            <person name="Hunter I.S."/>
        </authorList>
    </citation>
    <scope>NUCLEOTIDE SEQUENCE</scope>
    <source>
        <strain evidence="3">ATCC 10970</strain>
    </source>
</reference>
<name>A0A8A1UHA2_STRR1</name>
<evidence type="ECO:0000313" key="3">
    <source>
        <dbReference type="EMBL" id="QST79458.1"/>
    </source>
</evidence>
<feature type="compositionally biased region" description="Polar residues" evidence="1">
    <location>
        <begin position="92"/>
        <end position="103"/>
    </location>
</feature>
<feature type="region of interest" description="Disordered" evidence="1">
    <location>
        <begin position="82"/>
        <end position="103"/>
    </location>
</feature>
<evidence type="ECO:0000256" key="2">
    <source>
        <dbReference type="SAM" id="SignalP"/>
    </source>
</evidence>
<organism evidence="3 4">
    <name type="scientific">Streptomyces rimosus subsp. rimosus (strain ATCC 10970 / DSM 40260 / JCM 4667 / NRRL 2234)</name>
    <dbReference type="NCBI Taxonomy" id="1265868"/>
    <lineage>
        <taxon>Bacteria</taxon>
        <taxon>Bacillati</taxon>
        <taxon>Actinomycetota</taxon>
        <taxon>Actinomycetes</taxon>
        <taxon>Kitasatosporales</taxon>
        <taxon>Streptomycetaceae</taxon>
        <taxon>Streptomyces</taxon>
    </lineage>
</organism>
<protein>
    <submittedName>
        <fullName evidence="3">Uncharacterized protein</fullName>
    </submittedName>
</protein>
<feature type="chain" id="PRO_5032914015" evidence="2">
    <location>
        <begin position="28"/>
        <end position="103"/>
    </location>
</feature>
<proteinExistence type="predicted"/>
<accession>A0A8A1UHA2</accession>
<gene>
    <name evidence="3" type="ORF">SRIM_004065</name>
</gene>
<reference evidence="3" key="3">
    <citation type="journal article" date="2021" name="bioRxiv">
        <title>Bilateral symmetry of linear streptomycete chromosomes.</title>
        <authorList>
            <person name="Algora-Gallardo L."/>
            <person name="Schniete J.K."/>
            <person name="Mark D.R."/>
            <person name="Hunter I.S."/>
            <person name="Herron P.R."/>
        </authorList>
    </citation>
    <scope>NUCLEOTIDE SEQUENCE</scope>
    <source>
        <strain evidence="3">ATCC 10970</strain>
    </source>
</reference>